<dbReference type="SUPFAM" id="SSF100950">
    <property type="entry name" value="NagB/RpiA/CoA transferase-like"/>
    <property type="match status" value="2"/>
</dbReference>
<dbReference type="FunFam" id="3.40.1080.20:FF:000001">
    <property type="entry name" value="Acetyl-CoA hydrolase Ach1"/>
    <property type="match status" value="1"/>
</dbReference>
<reference evidence="11" key="1">
    <citation type="journal article" date="2021" name="PeerJ">
        <title>Extensive microbial diversity within the chicken gut microbiome revealed by metagenomics and culture.</title>
        <authorList>
            <person name="Gilroy R."/>
            <person name="Ravi A."/>
            <person name="Getino M."/>
            <person name="Pursley I."/>
            <person name="Horton D.L."/>
            <person name="Alikhan N.F."/>
            <person name="Baker D."/>
            <person name="Gharbi K."/>
            <person name="Hall N."/>
            <person name="Watson M."/>
            <person name="Adriaenssens E.M."/>
            <person name="Foster-Nyarko E."/>
            <person name="Jarju S."/>
            <person name="Secka A."/>
            <person name="Antonio M."/>
            <person name="Oren A."/>
            <person name="Chaudhuri R.R."/>
            <person name="La Ragione R."/>
            <person name="Hildebrand F."/>
            <person name="Pallen M.J."/>
        </authorList>
    </citation>
    <scope>NUCLEOTIDE SEQUENCE</scope>
    <source>
        <strain evidence="11">ChiW4-1371</strain>
    </source>
</reference>
<comment type="subcellular location">
    <subcellularLocation>
        <location evidence="2">Cytoplasm</location>
    </subcellularLocation>
</comment>
<dbReference type="EMBL" id="DXAQ01000049">
    <property type="protein sequence ID" value="HIZ88963.1"/>
    <property type="molecule type" value="Genomic_DNA"/>
</dbReference>
<evidence type="ECO:0000256" key="8">
    <source>
        <dbReference type="ARBA" id="ARBA00029672"/>
    </source>
</evidence>
<protein>
    <recommendedName>
        <fullName evidence="5">Acetyl-CoA hydrolase</fullName>
        <ecNumber evidence="4">3.1.2.1</ecNumber>
    </recommendedName>
    <alternativeName>
        <fullName evidence="8">Acetyl-CoA deacylase</fullName>
    </alternativeName>
</protein>
<dbReference type="InterPro" id="IPR003702">
    <property type="entry name" value="ActCoA_hydro_N"/>
</dbReference>
<dbReference type="AlphaFoldDB" id="A0A9D2GS41"/>
<evidence type="ECO:0000259" key="9">
    <source>
        <dbReference type="Pfam" id="PF02550"/>
    </source>
</evidence>
<dbReference type="EC" id="3.1.2.1" evidence="4"/>
<evidence type="ECO:0000256" key="5">
    <source>
        <dbReference type="ARBA" id="ARBA00017958"/>
    </source>
</evidence>
<evidence type="ECO:0000313" key="12">
    <source>
        <dbReference type="Proteomes" id="UP000824176"/>
    </source>
</evidence>
<organism evidence="11 12">
    <name type="scientific">Candidatus Mucispirillum faecigallinarum</name>
    <dbReference type="NCBI Taxonomy" id="2838699"/>
    <lineage>
        <taxon>Bacteria</taxon>
        <taxon>Pseudomonadati</taxon>
        <taxon>Deferribacterota</taxon>
        <taxon>Deferribacteres</taxon>
        <taxon>Deferribacterales</taxon>
        <taxon>Mucispirillaceae</taxon>
        <taxon>Mucispirillum</taxon>
    </lineage>
</organism>
<keyword evidence="7 11" id="KW-0378">Hydrolase</keyword>
<dbReference type="Gene3D" id="3.30.750.70">
    <property type="entry name" value="4-hydroxybutyrate coenzyme like domains"/>
    <property type="match status" value="1"/>
</dbReference>
<dbReference type="GO" id="GO:0006083">
    <property type="term" value="P:acetate metabolic process"/>
    <property type="evidence" value="ECO:0007669"/>
    <property type="project" value="InterPro"/>
</dbReference>
<evidence type="ECO:0000256" key="3">
    <source>
        <dbReference type="ARBA" id="ARBA00009632"/>
    </source>
</evidence>
<dbReference type="GO" id="GO:0003986">
    <property type="term" value="F:acetyl-CoA hydrolase activity"/>
    <property type="evidence" value="ECO:0007669"/>
    <property type="project" value="UniProtKB-EC"/>
</dbReference>
<sequence length="520" mass="57926">MSELENRIRDKSLLSKITTPEKLIPLFKETEKRILNVGFSGFTPVGYPKVMPLVLADYVEKNNLKGKWRFNLFVGASMGAEVEDRWAELELTNMRWPYQTAKVLNKKINDGSIKMGDKHLSMFSQDFLYGFYTKDSGGGLDIAVIEASAIDENGNIILAGSVGAAPEFIAMADKIIVEINTHNPSFEGMHDIIVSDKPPYKKIIPITDVRQRIGTPFVPTDKSKIVGIIESTKPDNGRAVRGSDEVSDTIAQHIIDFFQAEVKAGRMPKNLLPLQSGVGSIANAVVLGLTNSPFENLTVYSEVLQDGFLPFLDSGKCKFINATSVSLSNEGFEHWWKNYDTYREKVLLRPMQISNNPEVVRRLGVISMNTPVEVDFYGHANSTLVGGTRMLNGIGGSGDFARAAYISIMHTPSCRPSKTDKFGISAVVPKVPHVDHTEHDLDVIVTEQGLADLRGLDPKDRAKVMIEKCAHPAYKDYLKDYLDRAIKATGNQHEPQILRECYDMHISLAENGTMRFWEKK</sequence>
<keyword evidence="6" id="KW-0963">Cytoplasm</keyword>
<evidence type="ECO:0000256" key="1">
    <source>
        <dbReference type="ARBA" id="ARBA00001831"/>
    </source>
</evidence>
<evidence type="ECO:0000256" key="6">
    <source>
        <dbReference type="ARBA" id="ARBA00022490"/>
    </source>
</evidence>
<dbReference type="FunFam" id="3.30.750.70:FF:000002">
    <property type="entry name" value="Acetyl-CoA hydrolase Ach1"/>
    <property type="match status" value="1"/>
</dbReference>
<dbReference type="GO" id="GO:0008775">
    <property type="term" value="F:acetate CoA-transferase activity"/>
    <property type="evidence" value="ECO:0007669"/>
    <property type="project" value="InterPro"/>
</dbReference>
<comment type="similarity">
    <text evidence="3">Belongs to the acetyl-CoA hydrolase/transferase family.</text>
</comment>
<dbReference type="FunFam" id="3.40.1080.10:FF:000003">
    <property type="entry name" value="Acetyl-coA hydrolase Ach1"/>
    <property type="match status" value="1"/>
</dbReference>
<dbReference type="PANTHER" id="PTHR43609:SF1">
    <property type="entry name" value="ACETYL-COA HYDROLASE"/>
    <property type="match status" value="1"/>
</dbReference>
<evidence type="ECO:0000256" key="2">
    <source>
        <dbReference type="ARBA" id="ARBA00004496"/>
    </source>
</evidence>
<dbReference type="Pfam" id="PF02550">
    <property type="entry name" value="AcetylCoA_hydro"/>
    <property type="match status" value="1"/>
</dbReference>
<dbReference type="Pfam" id="PF13336">
    <property type="entry name" value="AcetylCoA_hyd_C"/>
    <property type="match status" value="1"/>
</dbReference>
<accession>A0A9D2GS41</accession>
<dbReference type="InterPro" id="IPR037171">
    <property type="entry name" value="NagB/RpiA_transferase-like"/>
</dbReference>
<dbReference type="Gene3D" id="3.40.1080.10">
    <property type="entry name" value="Glutaconate Coenzyme A-transferase"/>
    <property type="match status" value="1"/>
</dbReference>
<dbReference type="PANTHER" id="PTHR43609">
    <property type="entry name" value="ACETYL-COA HYDROLASE"/>
    <property type="match status" value="1"/>
</dbReference>
<dbReference type="InterPro" id="IPR026888">
    <property type="entry name" value="AcetylCoA_hyd_C"/>
</dbReference>
<evidence type="ECO:0000256" key="4">
    <source>
        <dbReference type="ARBA" id="ARBA00011920"/>
    </source>
</evidence>
<evidence type="ECO:0000259" key="10">
    <source>
        <dbReference type="Pfam" id="PF13336"/>
    </source>
</evidence>
<dbReference type="GO" id="GO:0005737">
    <property type="term" value="C:cytoplasm"/>
    <property type="evidence" value="ECO:0007669"/>
    <property type="project" value="UniProtKB-SubCell"/>
</dbReference>
<dbReference type="InterPro" id="IPR038460">
    <property type="entry name" value="AcetylCoA_hyd_C_sf"/>
</dbReference>
<dbReference type="Proteomes" id="UP000824176">
    <property type="component" value="Unassembled WGS sequence"/>
</dbReference>
<gene>
    <name evidence="11" type="ORF">H9804_03380</name>
</gene>
<dbReference type="Gene3D" id="3.40.1080.20">
    <property type="entry name" value="Acetyl-CoA hydrolase/transferase C-terminal domain"/>
    <property type="match status" value="1"/>
</dbReference>
<comment type="catalytic activity">
    <reaction evidence="1">
        <text>acetyl-CoA + H2O = acetate + CoA + H(+)</text>
        <dbReference type="Rhea" id="RHEA:20289"/>
        <dbReference type="ChEBI" id="CHEBI:15377"/>
        <dbReference type="ChEBI" id="CHEBI:15378"/>
        <dbReference type="ChEBI" id="CHEBI:30089"/>
        <dbReference type="ChEBI" id="CHEBI:57287"/>
        <dbReference type="ChEBI" id="CHEBI:57288"/>
        <dbReference type="EC" id="3.1.2.1"/>
    </reaction>
</comment>
<evidence type="ECO:0000313" key="11">
    <source>
        <dbReference type="EMBL" id="HIZ88963.1"/>
    </source>
</evidence>
<feature type="domain" description="Acetyl-CoA hydrolase/transferase N-terminal" evidence="9">
    <location>
        <begin position="11"/>
        <end position="230"/>
    </location>
</feature>
<dbReference type="InterPro" id="IPR046433">
    <property type="entry name" value="ActCoA_hydro"/>
</dbReference>
<reference evidence="11" key="2">
    <citation type="submission" date="2021-04" db="EMBL/GenBank/DDBJ databases">
        <authorList>
            <person name="Gilroy R."/>
        </authorList>
    </citation>
    <scope>NUCLEOTIDE SEQUENCE</scope>
    <source>
        <strain evidence="11">ChiW4-1371</strain>
    </source>
</reference>
<feature type="domain" description="Acetyl-CoA hydrolase/transferase C-terminal" evidence="10">
    <location>
        <begin position="331"/>
        <end position="481"/>
    </location>
</feature>
<proteinExistence type="inferred from homology"/>
<name>A0A9D2GS41_9BACT</name>
<evidence type="ECO:0000256" key="7">
    <source>
        <dbReference type="ARBA" id="ARBA00022801"/>
    </source>
</evidence>
<comment type="caution">
    <text evidence="11">The sequence shown here is derived from an EMBL/GenBank/DDBJ whole genome shotgun (WGS) entry which is preliminary data.</text>
</comment>